<dbReference type="CDD" id="cd11614">
    <property type="entry name" value="SAF_CpaB_FlgA_like"/>
    <property type="match status" value="1"/>
</dbReference>
<gene>
    <name evidence="2" type="primary">cpaB</name>
    <name evidence="2" type="ORF">ENT17_07710</name>
</gene>
<evidence type="ECO:0000259" key="1">
    <source>
        <dbReference type="SMART" id="SM00858"/>
    </source>
</evidence>
<feature type="domain" description="SAF" evidence="1">
    <location>
        <begin position="28"/>
        <end position="91"/>
    </location>
</feature>
<proteinExistence type="predicted"/>
<evidence type="ECO:0000313" key="2">
    <source>
        <dbReference type="EMBL" id="HGS87490.1"/>
    </source>
</evidence>
<dbReference type="Pfam" id="PF08666">
    <property type="entry name" value="SAF"/>
    <property type="match status" value="1"/>
</dbReference>
<accession>A0A7C4Q3L7</accession>
<dbReference type="EMBL" id="DSXR01000079">
    <property type="protein sequence ID" value="HGS87490.1"/>
    <property type="molecule type" value="Genomic_DNA"/>
</dbReference>
<dbReference type="SMART" id="SM00858">
    <property type="entry name" value="SAF"/>
    <property type="match status" value="1"/>
</dbReference>
<dbReference type="InterPro" id="IPR017592">
    <property type="entry name" value="Pilus_assmbl_Flp-typ_CpaB"/>
</dbReference>
<dbReference type="InterPro" id="IPR013974">
    <property type="entry name" value="SAF"/>
</dbReference>
<dbReference type="InterPro" id="IPR031571">
    <property type="entry name" value="RcpC_dom"/>
</dbReference>
<comment type="caution">
    <text evidence="2">The sequence shown here is derived from an EMBL/GenBank/DDBJ whole genome shotgun (WGS) entry which is preliminary data.</text>
</comment>
<dbReference type="Pfam" id="PF16976">
    <property type="entry name" value="RcpC"/>
    <property type="match status" value="1"/>
</dbReference>
<dbReference type="AlphaFoldDB" id="A0A7C4Q3L7"/>
<reference evidence="2" key="1">
    <citation type="journal article" date="2020" name="mSystems">
        <title>Genome- and Community-Level Interaction Insights into Carbon Utilization and Element Cycling Functions of Hydrothermarchaeota in Hydrothermal Sediment.</title>
        <authorList>
            <person name="Zhou Z."/>
            <person name="Liu Y."/>
            <person name="Xu W."/>
            <person name="Pan J."/>
            <person name="Luo Z.H."/>
            <person name="Li M."/>
        </authorList>
    </citation>
    <scope>NUCLEOTIDE SEQUENCE [LARGE SCALE GENOMIC DNA]</scope>
    <source>
        <strain evidence="2">SpSt-556</strain>
    </source>
</reference>
<dbReference type="NCBIfam" id="TIGR03177">
    <property type="entry name" value="pilus_cpaB"/>
    <property type="match status" value="1"/>
</dbReference>
<organism evidence="2">
    <name type="scientific">Bellilinea caldifistulae</name>
    <dbReference type="NCBI Taxonomy" id="360411"/>
    <lineage>
        <taxon>Bacteria</taxon>
        <taxon>Bacillati</taxon>
        <taxon>Chloroflexota</taxon>
        <taxon>Anaerolineae</taxon>
        <taxon>Anaerolineales</taxon>
        <taxon>Anaerolineaceae</taxon>
        <taxon>Bellilinea</taxon>
    </lineage>
</organism>
<name>A0A7C4Q3L7_9CHLR</name>
<protein>
    <submittedName>
        <fullName evidence="2">Flp pilus assembly protein CpaB</fullName>
    </submittedName>
</protein>
<sequence>MIKKYLPYLLAVLVFFIALALLRPPEQTQVAVAAVDLPAGHILTEGDLVMKGVPADLLPPEGAITDPAVAVGQALRIDRSAGDLILTAHLGEKPVTLQPDERAVAIQVSDSAGLAGIIRPGDRVGVTAILTDGDYTVQGVFSKATVENLRVLYIQPSFQAEDPAEAAGQIITPDPQTGIAVQRQRSKEGVVVLAVPAKAQAVVYDFQSAGIEATTAVRLVNAVELLSALDQADNVKLSLYLMPDEAQPMNTSGLWLPELVIRQMTPTPTPTPVGFAAGQ</sequence>